<protein>
    <submittedName>
        <fullName evidence="6">Group 1 truncated hemoglobin</fullName>
    </submittedName>
</protein>
<dbReference type="EMBL" id="JBHSAP010000003">
    <property type="protein sequence ID" value="MFC4075354.1"/>
    <property type="molecule type" value="Genomic_DNA"/>
</dbReference>
<evidence type="ECO:0000256" key="1">
    <source>
        <dbReference type="ARBA" id="ARBA00022448"/>
    </source>
</evidence>
<keyword evidence="4" id="KW-0408">Iron</keyword>
<dbReference type="InterPro" id="IPR044203">
    <property type="entry name" value="GlbO/GLB3-like"/>
</dbReference>
<organism evidence="6 7">
    <name type="scientific">Salinithrix halophila</name>
    <dbReference type="NCBI Taxonomy" id="1485204"/>
    <lineage>
        <taxon>Bacteria</taxon>
        <taxon>Bacillati</taxon>
        <taxon>Bacillota</taxon>
        <taxon>Bacilli</taxon>
        <taxon>Bacillales</taxon>
        <taxon>Thermoactinomycetaceae</taxon>
        <taxon>Salinithrix</taxon>
    </lineage>
</organism>
<dbReference type="SUPFAM" id="SSF46458">
    <property type="entry name" value="Globin-like"/>
    <property type="match status" value="1"/>
</dbReference>
<dbReference type="Proteomes" id="UP001595843">
    <property type="component" value="Unassembled WGS sequence"/>
</dbReference>
<evidence type="ECO:0000256" key="4">
    <source>
        <dbReference type="ARBA" id="ARBA00023004"/>
    </source>
</evidence>
<dbReference type="InterPro" id="IPR001486">
    <property type="entry name" value="Hemoglobin_trunc"/>
</dbReference>
<dbReference type="PANTHER" id="PTHR47366">
    <property type="entry name" value="TWO-ON-TWO HEMOGLOBIN-3"/>
    <property type="match status" value="1"/>
</dbReference>
<evidence type="ECO:0000256" key="2">
    <source>
        <dbReference type="ARBA" id="ARBA00022617"/>
    </source>
</evidence>
<proteinExistence type="inferred from homology"/>
<dbReference type="Pfam" id="PF01152">
    <property type="entry name" value="Bac_globin"/>
    <property type="match status" value="1"/>
</dbReference>
<sequence length="123" mass="14496">MPPHHELSLYELLGDEGVSAVVNDFYDRVIQDPRLNHYFQGMDMNRLRQHQMHFLVTYALGGPEIYKGPKLSLAHRNLHITDSDYEQVIRHLNRSLIRFEVPLEIRIKIEAFIRGIKPHIINK</sequence>
<comment type="caution">
    <text evidence="6">The sequence shown here is derived from an EMBL/GenBank/DDBJ whole genome shotgun (WGS) entry which is preliminary data.</text>
</comment>
<dbReference type="CDD" id="cd00454">
    <property type="entry name" value="TrHb1_N"/>
    <property type="match status" value="1"/>
</dbReference>
<name>A0ABV8JDF4_9BACL</name>
<keyword evidence="2" id="KW-0349">Heme</keyword>
<evidence type="ECO:0000256" key="5">
    <source>
        <dbReference type="ARBA" id="ARBA00034496"/>
    </source>
</evidence>
<dbReference type="InterPro" id="IPR012292">
    <property type="entry name" value="Globin/Proto"/>
</dbReference>
<dbReference type="RefSeq" id="WP_380701182.1">
    <property type="nucleotide sequence ID" value="NZ_JBHSAP010000003.1"/>
</dbReference>
<evidence type="ECO:0000313" key="7">
    <source>
        <dbReference type="Proteomes" id="UP001595843"/>
    </source>
</evidence>
<dbReference type="PANTHER" id="PTHR47366:SF2">
    <property type="entry name" value="CHROMOSOME UNDETERMINED SCAFFOLD_37, WHOLE GENOME SHOTGUN SEQUENCE"/>
    <property type="match status" value="1"/>
</dbReference>
<keyword evidence="1" id="KW-0813">Transport</keyword>
<dbReference type="InterPro" id="IPR009050">
    <property type="entry name" value="Globin-like_sf"/>
</dbReference>
<evidence type="ECO:0000256" key="3">
    <source>
        <dbReference type="ARBA" id="ARBA00022723"/>
    </source>
</evidence>
<accession>A0ABV8JDF4</accession>
<comment type="similarity">
    <text evidence="5">Belongs to the truncated hemoglobin family. Group II subfamily.</text>
</comment>
<keyword evidence="7" id="KW-1185">Reference proteome</keyword>
<reference evidence="7" key="1">
    <citation type="journal article" date="2019" name="Int. J. Syst. Evol. Microbiol.">
        <title>The Global Catalogue of Microorganisms (GCM) 10K type strain sequencing project: providing services to taxonomists for standard genome sequencing and annotation.</title>
        <authorList>
            <consortium name="The Broad Institute Genomics Platform"/>
            <consortium name="The Broad Institute Genome Sequencing Center for Infectious Disease"/>
            <person name="Wu L."/>
            <person name="Ma J."/>
        </authorList>
    </citation>
    <scope>NUCLEOTIDE SEQUENCE [LARGE SCALE GENOMIC DNA]</scope>
    <source>
        <strain evidence="7">IBRC-M 10813</strain>
    </source>
</reference>
<keyword evidence="3" id="KW-0479">Metal-binding</keyword>
<dbReference type="Gene3D" id="1.10.490.10">
    <property type="entry name" value="Globins"/>
    <property type="match status" value="1"/>
</dbReference>
<evidence type="ECO:0000313" key="6">
    <source>
        <dbReference type="EMBL" id="MFC4075354.1"/>
    </source>
</evidence>
<gene>
    <name evidence="6" type="ORF">ACFOUO_00810</name>
</gene>